<sequence length="73" mass="8181">MERGMIDDGACWLDKRLTFSGRSDIDLSLSFFHDVLDNAAKSHSQVLPTLKTNMLPAKTLSKAVPKASDWESW</sequence>
<evidence type="ECO:0000313" key="1">
    <source>
        <dbReference type="EMBL" id="KIK74577.1"/>
    </source>
</evidence>
<dbReference type="Proteomes" id="UP000054538">
    <property type="component" value="Unassembled WGS sequence"/>
</dbReference>
<reference evidence="2" key="2">
    <citation type="submission" date="2015-01" db="EMBL/GenBank/DDBJ databases">
        <title>Evolutionary Origins and Diversification of the Mycorrhizal Mutualists.</title>
        <authorList>
            <consortium name="DOE Joint Genome Institute"/>
            <consortium name="Mycorrhizal Genomics Consortium"/>
            <person name="Kohler A."/>
            <person name="Kuo A."/>
            <person name="Nagy L.G."/>
            <person name="Floudas D."/>
            <person name="Copeland A."/>
            <person name="Barry K.W."/>
            <person name="Cichocki N."/>
            <person name="Veneault-Fourrey C."/>
            <person name="LaButti K."/>
            <person name="Lindquist E.A."/>
            <person name="Lipzen A."/>
            <person name="Lundell T."/>
            <person name="Morin E."/>
            <person name="Murat C."/>
            <person name="Riley R."/>
            <person name="Ohm R."/>
            <person name="Sun H."/>
            <person name="Tunlid A."/>
            <person name="Henrissat B."/>
            <person name="Grigoriev I.V."/>
            <person name="Hibbett D.S."/>
            <person name="Martin F."/>
        </authorList>
    </citation>
    <scope>NUCLEOTIDE SEQUENCE [LARGE SCALE GENOMIC DNA]</scope>
    <source>
        <strain evidence="2">Ve08.2h10</strain>
    </source>
</reference>
<reference evidence="1 2" key="1">
    <citation type="submission" date="2014-04" db="EMBL/GenBank/DDBJ databases">
        <authorList>
            <consortium name="DOE Joint Genome Institute"/>
            <person name="Kuo A."/>
            <person name="Kohler A."/>
            <person name="Jargeat P."/>
            <person name="Nagy L.G."/>
            <person name="Floudas D."/>
            <person name="Copeland A."/>
            <person name="Barry K.W."/>
            <person name="Cichocki N."/>
            <person name="Veneault-Fourrey C."/>
            <person name="LaButti K."/>
            <person name="Lindquist E.A."/>
            <person name="Lipzen A."/>
            <person name="Lundell T."/>
            <person name="Morin E."/>
            <person name="Murat C."/>
            <person name="Sun H."/>
            <person name="Tunlid A."/>
            <person name="Henrissat B."/>
            <person name="Grigoriev I.V."/>
            <person name="Hibbett D.S."/>
            <person name="Martin F."/>
            <person name="Nordberg H.P."/>
            <person name="Cantor M.N."/>
            <person name="Hua S.X."/>
        </authorList>
    </citation>
    <scope>NUCLEOTIDE SEQUENCE [LARGE SCALE GENOMIC DNA]</scope>
    <source>
        <strain evidence="1 2">Ve08.2h10</strain>
    </source>
</reference>
<organism evidence="1 2">
    <name type="scientific">Paxillus rubicundulus Ve08.2h10</name>
    <dbReference type="NCBI Taxonomy" id="930991"/>
    <lineage>
        <taxon>Eukaryota</taxon>
        <taxon>Fungi</taxon>
        <taxon>Dikarya</taxon>
        <taxon>Basidiomycota</taxon>
        <taxon>Agaricomycotina</taxon>
        <taxon>Agaricomycetes</taxon>
        <taxon>Agaricomycetidae</taxon>
        <taxon>Boletales</taxon>
        <taxon>Paxilineae</taxon>
        <taxon>Paxillaceae</taxon>
        <taxon>Paxillus</taxon>
    </lineage>
</organism>
<accession>A0A0D0BT24</accession>
<name>A0A0D0BT24_9AGAM</name>
<dbReference type="EMBL" id="KN828737">
    <property type="protein sequence ID" value="KIK74577.1"/>
    <property type="molecule type" value="Genomic_DNA"/>
</dbReference>
<protein>
    <submittedName>
        <fullName evidence="1">Uncharacterized protein</fullName>
    </submittedName>
</protein>
<proteinExistence type="predicted"/>
<dbReference type="InParanoid" id="A0A0D0BT24"/>
<dbReference type="HOGENOM" id="CLU_2483985_0_0_1"/>
<gene>
    <name evidence="1" type="ORF">PAXRUDRAFT_835946</name>
</gene>
<evidence type="ECO:0000313" key="2">
    <source>
        <dbReference type="Proteomes" id="UP000054538"/>
    </source>
</evidence>
<keyword evidence="2" id="KW-1185">Reference proteome</keyword>
<dbReference type="AlphaFoldDB" id="A0A0D0BT24"/>